<evidence type="ECO:0000256" key="6">
    <source>
        <dbReference type="ARBA" id="ARBA00022763"/>
    </source>
</evidence>
<dbReference type="Gene3D" id="3.40.50.410">
    <property type="entry name" value="von Willebrand factor, type A domain"/>
    <property type="match status" value="1"/>
</dbReference>
<keyword evidence="17" id="KW-1185">Reference proteome</keyword>
<keyword evidence="8 14" id="KW-0862">Zinc</keyword>
<keyword evidence="11 14" id="KW-0234">DNA repair</keyword>
<evidence type="ECO:0000256" key="8">
    <source>
        <dbReference type="ARBA" id="ARBA00022833"/>
    </source>
</evidence>
<evidence type="ECO:0000256" key="2">
    <source>
        <dbReference type="ARBA" id="ARBA00004123"/>
    </source>
</evidence>
<reference evidence="16 17" key="1">
    <citation type="journal article" date="2023" name="PLoS ONE">
        <title>Cytospora paraplurivora sp. nov. isolated from orchards with fruit tree decline syndrome in Ontario, Canada.</title>
        <authorList>
            <person name="Ilyukhin E."/>
            <person name="Nguyen H.D.T."/>
            <person name="Castle A.J."/>
            <person name="Ellouze W."/>
        </authorList>
    </citation>
    <scope>NUCLEOTIDE SEQUENCE [LARGE SCALE GENOMIC DNA]</scope>
    <source>
        <strain evidence="16 17">FDS-564</strain>
    </source>
</reference>
<comment type="subcellular location">
    <subcellularLocation>
        <location evidence="2 14">Nucleus</location>
    </subcellularLocation>
</comment>
<dbReference type="GO" id="GO:0005675">
    <property type="term" value="C:transcription factor TFIIH holo complex"/>
    <property type="evidence" value="ECO:0007669"/>
    <property type="project" value="UniProtKB-UniRule"/>
</dbReference>
<dbReference type="InterPro" id="IPR036465">
    <property type="entry name" value="vWFA_dom_sf"/>
</dbReference>
<dbReference type="PANTHER" id="PTHR12831:SF0">
    <property type="entry name" value="GENERAL TRANSCRIPTION FACTOR IIH SUBUNIT 3"/>
    <property type="match status" value="1"/>
</dbReference>
<evidence type="ECO:0000256" key="14">
    <source>
        <dbReference type="RuleBase" id="RU368090"/>
    </source>
</evidence>
<feature type="region of interest" description="Disordered" evidence="15">
    <location>
        <begin position="402"/>
        <end position="434"/>
    </location>
</feature>
<evidence type="ECO:0000313" key="16">
    <source>
        <dbReference type="EMBL" id="KAK7746743.1"/>
    </source>
</evidence>
<evidence type="ECO:0000256" key="7">
    <source>
        <dbReference type="ARBA" id="ARBA00022771"/>
    </source>
</evidence>
<feature type="region of interest" description="Disordered" evidence="15">
    <location>
        <begin position="80"/>
        <end position="132"/>
    </location>
</feature>
<comment type="subunit">
    <text evidence="14">Component of the 7-subunit TFIIH core complex composed of XPB/SSL2, XPD/RAD3, SSL1, TFB1, TFB2, TFB4 and TFB5, which is active in NER. The core complex associates with the 3-subunit CTD-kinase module TFIIK composed of CCL1, KIN28 and TFB3 to form the 10-subunit holoenzyme (holo-TFIIH) active in transcription.</text>
</comment>
<comment type="caution">
    <text evidence="16">The sequence shown here is derived from an EMBL/GenBank/DDBJ whole genome shotgun (WGS) entry which is preliminary data.</text>
</comment>
<keyword evidence="12 14" id="KW-0539">Nucleus</keyword>
<evidence type="ECO:0000256" key="9">
    <source>
        <dbReference type="ARBA" id="ARBA00023015"/>
    </source>
</evidence>
<evidence type="ECO:0000256" key="5">
    <source>
        <dbReference type="ARBA" id="ARBA00022723"/>
    </source>
</evidence>
<proteinExistence type="inferred from homology"/>
<evidence type="ECO:0000256" key="4">
    <source>
        <dbReference type="ARBA" id="ARBA00021280"/>
    </source>
</evidence>
<dbReference type="EMBL" id="JAJSPL020000005">
    <property type="protein sequence ID" value="KAK7746743.1"/>
    <property type="molecule type" value="Genomic_DNA"/>
</dbReference>
<dbReference type="Pfam" id="PF03850">
    <property type="entry name" value="Tfb4"/>
    <property type="match status" value="2"/>
</dbReference>
<dbReference type="Proteomes" id="UP001320245">
    <property type="component" value="Unassembled WGS sequence"/>
</dbReference>
<evidence type="ECO:0000256" key="3">
    <source>
        <dbReference type="ARBA" id="ARBA00005273"/>
    </source>
</evidence>
<keyword evidence="10 14" id="KW-0804">Transcription</keyword>
<dbReference type="PANTHER" id="PTHR12831">
    <property type="entry name" value="TRANSCRIPTION INITIATION FACTOR IIH TFIIH , POLYPEPTIDE 3-RELATED"/>
    <property type="match status" value="1"/>
</dbReference>
<keyword evidence="9 14" id="KW-0805">Transcription regulation</keyword>
<evidence type="ECO:0000256" key="15">
    <source>
        <dbReference type="SAM" id="MobiDB-lite"/>
    </source>
</evidence>
<sequence>MDAVDATDHYEIYATEETPSLCTIIVDTNPRAWAAVKDDLPISKALANILVFANSHLACSSTNQVAIIASHTNRAVWLYPPPPKPKPRSKAKAYEAKQRQNGDDVEMTDAFLDGPPRESQTHPKKRHAAANKYPQFAQIESSILTSLRELMTSTTESDLATTTTQISGALTLALSHINKTSVLLSATDASSASAMTSKNTGGSAATAAAAQALPQAGILTGLHARIVVISVSESSPAQYIPTMNAVFAASHAGIPIDILSLHGSATFLQQASYITRGTFLEATSPQGLLTYLLFGFASSIASSTTVMATKTNTAGQVGASSDLRGGGSDESGGGAGLNQLISPSTASVDFRAACFCHRRVIDSGFVCSICLSIFCEVPRDAECLTCGNRLALGRYGAKPAVVPRRRKKKRKLGLNGEPVGSEQPSSATGTPRPG</sequence>
<feature type="compositionally biased region" description="Basic residues" evidence="15">
    <location>
        <begin position="403"/>
        <end position="412"/>
    </location>
</feature>
<dbReference type="GO" id="GO:0006289">
    <property type="term" value="P:nucleotide-excision repair"/>
    <property type="evidence" value="ECO:0007669"/>
    <property type="project" value="UniProtKB-UniRule"/>
</dbReference>
<feature type="compositionally biased region" description="Basic and acidic residues" evidence="15">
    <location>
        <begin position="92"/>
        <end position="102"/>
    </location>
</feature>
<keyword evidence="5 14" id="KW-0479">Metal-binding</keyword>
<keyword evidence="7 14" id="KW-0863">Zinc-finger</keyword>
<dbReference type="GO" id="GO:0000439">
    <property type="term" value="C:transcription factor TFIIH core complex"/>
    <property type="evidence" value="ECO:0007669"/>
    <property type="project" value="UniProtKB-UniRule"/>
</dbReference>
<dbReference type="InterPro" id="IPR004600">
    <property type="entry name" value="TFIIH_Tfb4/GTF2H3"/>
</dbReference>
<dbReference type="GO" id="GO:0008270">
    <property type="term" value="F:zinc ion binding"/>
    <property type="evidence" value="ECO:0007669"/>
    <property type="project" value="UniProtKB-KW"/>
</dbReference>
<comment type="function">
    <text evidence="1 14">Component of the general transcription and DNA repair factor IIH (TFIIH) core complex, which is involved in general and transcription-coupled nucleotide excision repair (NER) of damaged DNA and, when complexed to TFIIK, in RNA transcription by RNA polymerase II. In NER, TFIIH acts by opening DNA around the lesion to allow the excision of the damaged oligonucleotide and its replacement by a new DNA fragment. In transcription, TFIIH has an essential role in transcription initiation. When the pre-initiation complex (PIC) has been established, TFIIH is required for promoter opening and promoter escape. Phosphorylation of the C-terminal tail (CTD) of the largest subunit of RNA polymerase II by the kinase module TFIIK controls the initiation of transcription.</text>
</comment>
<comment type="similarity">
    <text evidence="3 14">Belongs to the TFB4 family.</text>
</comment>
<dbReference type="AlphaFoldDB" id="A0AAN9UFK7"/>
<evidence type="ECO:0000256" key="10">
    <source>
        <dbReference type="ARBA" id="ARBA00023163"/>
    </source>
</evidence>
<evidence type="ECO:0000256" key="12">
    <source>
        <dbReference type="ARBA" id="ARBA00023242"/>
    </source>
</evidence>
<keyword evidence="6 14" id="KW-0227">DNA damage</keyword>
<evidence type="ECO:0000256" key="13">
    <source>
        <dbReference type="ARBA" id="ARBA00033341"/>
    </source>
</evidence>
<evidence type="ECO:0000256" key="1">
    <source>
        <dbReference type="ARBA" id="ARBA00002817"/>
    </source>
</evidence>
<feature type="compositionally biased region" description="Polar residues" evidence="15">
    <location>
        <begin position="422"/>
        <end position="434"/>
    </location>
</feature>
<organism evidence="16 17">
    <name type="scientific">Cytospora paraplurivora</name>
    <dbReference type="NCBI Taxonomy" id="2898453"/>
    <lineage>
        <taxon>Eukaryota</taxon>
        <taxon>Fungi</taxon>
        <taxon>Dikarya</taxon>
        <taxon>Ascomycota</taxon>
        <taxon>Pezizomycotina</taxon>
        <taxon>Sordariomycetes</taxon>
        <taxon>Sordariomycetidae</taxon>
        <taxon>Diaporthales</taxon>
        <taxon>Cytosporaceae</taxon>
        <taxon>Cytospora</taxon>
    </lineage>
</organism>
<dbReference type="FunFam" id="3.40.50.410:FF:000084">
    <property type="entry name" value="Transcription factor TFIIH subunit Tfb4, putative"/>
    <property type="match status" value="1"/>
</dbReference>
<evidence type="ECO:0000313" key="17">
    <source>
        <dbReference type="Proteomes" id="UP001320245"/>
    </source>
</evidence>
<gene>
    <name evidence="16" type="primary">TFB4</name>
    <name evidence="16" type="ORF">SLS53_001930</name>
</gene>
<accession>A0AAN9UFK7</accession>
<protein>
    <recommendedName>
        <fullName evidence="4 14">General transcription and DNA repair factor IIH subunit TFB4</fullName>
        <shortName evidence="14">TFIIH subunit TFB4</shortName>
    </recommendedName>
    <alternativeName>
        <fullName evidence="13 14">RNA polymerase II transcription factor B subunit 4</fullName>
    </alternativeName>
</protein>
<name>A0AAN9UFK7_9PEZI</name>
<evidence type="ECO:0000256" key="11">
    <source>
        <dbReference type="ARBA" id="ARBA00023204"/>
    </source>
</evidence>
<dbReference type="GO" id="GO:0006355">
    <property type="term" value="P:regulation of DNA-templated transcription"/>
    <property type="evidence" value="ECO:0007669"/>
    <property type="project" value="InterPro"/>
</dbReference>